<evidence type="ECO:0000256" key="1">
    <source>
        <dbReference type="SAM" id="SignalP"/>
    </source>
</evidence>
<dbReference type="AlphaFoldDB" id="A0A0K0E4L8"/>
<name>A0A0K0E4L8_STRER</name>
<reference evidence="3" key="1">
    <citation type="submission" date="2015-08" db="UniProtKB">
        <authorList>
            <consortium name="WormBaseParasite"/>
        </authorList>
    </citation>
    <scope>IDENTIFICATION</scope>
</reference>
<evidence type="ECO:0000313" key="2">
    <source>
        <dbReference type="Proteomes" id="UP000035681"/>
    </source>
</evidence>
<protein>
    <submittedName>
        <fullName evidence="3">Hypotheticial protein</fullName>
    </submittedName>
</protein>
<dbReference type="Proteomes" id="UP000035681">
    <property type="component" value="Unplaced"/>
</dbReference>
<organism evidence="3">
    <name type="scientific">Strongyloides stercoralis</name>
    <name type="common">Threadworm</name>
    <dbReference type="NCBI Taxonomy" id="6248"/>
    <lineage>
        <taxon>Eukaryota</taxon>
        <taxon>Metazoa</taxon>
        <taxon>Ecdysozoa</taxon>
        <taxon>Nematoda</taxon>
        <taxon>Chromadorea</taxon>
        <taxon>Rhabditida</taxon>
        <taxon>Tylenchina</taxon>
        <taxon>Panagrolaimomorpha</taxon>
        <taxon>Strongyloidoidea</taxon>
        <taxon>Strongyloididae</taxon>
        <taxon>Strongyloides</taxon>
    </lineage>
</organism>
<dbReference type="WBParaSite" id="SSTP_0000443800.1">
    <property type="protein sequence ID" value="SSTP_0000443800.1"/>
    <property type="gene ID" value="SSTP_0000443800"/>
</dbReference>
<feature type="signal peptide" evidence="1">
    <location>
        <begin position="1"/>
        <end position="21"/>
    </location>
</feature>
<sequence>MNYLFILVVALVLITENRILAGTVSQSSSCDNSGCVVICKVDGKVVSCHDLLFKDTIYTPLCNVEECSKECKKKSKRGVCKSLFNEKEKKVIQDECICK</sequence>
<accession>A0A0K0E4L8</accession>
<keyword evidence="1" id="KW-0732">Signal</keyword>
<feature type="chain" id="PRO_5005327432" evidence="1">
    <location>
        <begin position="22"/>
        <end position="99"/>
    </location>
</feature>
<keyword evidence="2" id="KW-1185">Reference proteome</keyword>
<proteinExistence type="predicted"/>
<dbReference type="WBParaSite" id="TCONS_00014577.p1">
    <property type="protein sequence ID" value="TCONS_00014577.p1"/>
    <property type="gene ID" value="XLOC_009792"/>
</dbReference>
<evidence type="ECO:0000313" key="3">
    <source>
        <dbReference type="WBParaSite" id="SSTP_0000443800.1"/>
    </source>
</evidence>